<dbReference type="Proteomes" id="UP001500416">
    <property type="component" value="Unassembled WGS sequence"/>
</dbReference>
<dbReference type="Pfam" id="PF16715">
    <property type="entry name" value="CDPS"/>
    <property type="match status" value="1"/>
</dbReference>
<dbReference type="Gene3D" id="3.40.50.11710">
    <property type="entry name" value="Cyclodipeptide synthase"/>
    <property type="match status" value="1"/>
</dbReference>
<dbReference type="EMBL" id="BAAABU010000029">
    <property type="protein sequence ID" value="GAA0260070.1"/>
    <property type="molecule type" value="Genomic_DNA"/>
</dbReference>
<keyword evidence="2" id="KW-0808">Transferase</keyword>
<accession>A0ABN0USG1</accession>
<proteinExistence type="inferred from homology"/>
<name>A0ABN0USG1_9PSEU</name>
<evidence type="ECO:0000313" key="4">
    <source>
        <dbReference type="EMBL" id="GAA0260070.1"/>
    </source>
</evidence>
<comment type="similarity">
    <text evidence="1">Belongs to the CDPS family.</text>
</comment>
<protein>
    <recommendedName>
        <fullName evidence="3">Cyclodipeptide synthase</fullName>
    </recommendedName>
</protein>
<dbReference type="NCBIfam" id="TIGR04539">
    <property type="entry name" value="tRNA_cyclodipep"/>
    <property type="match status" value="1"/>
</dbReference>
<keyword evidence="5" id="KW-1185">Reference proteome</keyword>
<sequence length="257" mass="29139">MTFRQYHHPRVVRIVVESPDSRDLPAKHPPEPTVMTTPLTEHCAGPLASARHVCLGVSPFNSYFSVERIVELARWAMASFEDYHFFIPDRAAAFTLEALGYDPARARGKARRQGQYVVNKVCRALVDLGVHHPERHVLDGATLAENPCYQRLLMNAHDLFEQDETFAGHCLDATRWVLDRKLPDGEVPSEAQLRSAVRYFLAELPLFVDTPAIVGVSGSVFAYHQRVKFLELLYARELPWQPHPGQGFVLLRPDEEC</sequence>
<evidence type="ECO:0000256" key="3">
    <source>
        <dbReference type="ARBA" id="ARBA00030771"/>
    </source>
</evidence>
<evidence type="ECO:0000256" key="2">
    <source>
        <dbReference type="ARBA" id="ARBA00022679"/>
    </source>
</evidence>
<organism evidence="4 5">
    <name type="scientific">Saccharothrix mutabilis subsp. mutabilis</name>
    <dbReference type="NCBI Taxonomy" id="66855"/>
    <lineage>
        <taxon>Bacteria</taxon>
        <taxon>Bacillati</taxon>
        <taxon>Actinomycetota</taxon>
        <taxon>Actinomycetes</taxon>
        <taxon>Pseudonocardiales</taxon>
        <taxon>Pseudonocardiaceae</taxon>
        <taxon>Saccharothrix</taxon>
    </lineage>
</organism>
<evidence type="ECO:0000256" key="1">
    <source>
        <dbReference type="ARBA" id="ARBA00006034"/>
    </source>
</evidence>
<evidence type="ECO:0000313" key="5">
    <source>
        <dbReference type="Proteomes" id="UP001500416"/>
    </source>
</evidence>
<reference evidence="4 5" key="1">
    <citation type="journal article" date="2019" name="Int. J. Syst. Evol. Microbiol.">
        <title>The Global Catalogue of Microorganisms (GCM) 10K type strain sequencing project: providing services to taxonomists for standard genome sequencing and annotation.</title>
        <authorList>
            <consortium name="The Broad Institute Genomics Platform"/>
            <consortium name="The Broad Institute Genome Sequencing Center for Infectious Disease"/>
            <person name="Wu L."/>
            <person name="Ma J."/>
        </authorList>
    </citation>
    <scope>NUCLEOTIDE SEQUENCE [LARGE SCALE GENOMIC DNA]</scope>
    <source>
        <strain evidence="4 5">JCM 3380</strain>
    </source>
</reference>
<comment type="caution">
    <text evidence="4">The sequence shown here is derived from an EMBL/GenBank/DDBJ whole genome shotgun (WGS) entry which is preliminary data.</text>
</comment>
<dbReference type="InterPro" id="IPR038622">
    <property type="entry name" value="CDPS_sf"/>
</dbReference>
<gene>
    <name evidence="4" type="ORF">GCM10010492_71310</name>
</gene>
<dbReference type="InterPro" id="IPR030903">
    <property type="entry name" value="CDPS"/>
</dbReference>